<dbReference type="PANTHER" id="PTHR23225">
    <property type="entry name" value="ZINC FINGER PROTEIN"/>
    <property type="match status" value="1"/>
</dbReference>
<dbReference type="HOGENOM" id="CLU_006223_0_0_1"/>
<dbReference type="SMART" id="SM00355">
    <property type="entry name" value="ZnF_C2H2"/>
    <property type="match status" value="3"/>
</dbReference>
<feature type="region of interest" description="Disordered" evidence="1">
    <location>
        <begin position="1284"/>
        <end position="1309"/>
    </location>
</feature>
<sequence>MDPPNKKRRLAPKLPDPPPSAQHAAQSVADPQTHPSATESTSIPPTHDAPQSSPSAPSERQDFEAFAKHLQDAAIYIYNQGQKMPYAQVSALLLKWDDDLPAAAEVSSLEHILHDRYNFRTERWGIPSVPNPMAKLSNKITDFLDSQVDADHLLIIYYIGHGHNGSDNQLYWACNAHEDSPKLKWEGVRCVLEEATSDILVLLDSCVPNDVPSTGKNGTKQVIAAYGPGPDLRPPGARKFTAYLEEALRKFGNGRPFNSQKLYKEVAAIQGSRERYHSPRPTSNGASQPGSAGPFLLTLTPDDGQTIDLAPMPRGHLPSPQNGSGPDAKAHRRPAQDVPVVSPSAVSDMVFEEAHMLVCTTFVGDASPDMASFKQWIANTPVLASRVSVEGMFLGPPTVLLISIPQSLWGVIEHDKICFSLGYVNSHNLINLYKDVMKVSTTAPELASHPSTSRSTAVPMSVSTSTPNLSTSTTLPPLAAVSNYAQDLEDSRTMPDARKSVSSSTHSPPHRNEYHMPPLHQQQQLPPPPSPAPLQHQHHQHHTHQQVSPHHQQQHHYTSPTSQNTLPPIAHAQQPLPLPVPHRRLSHHLPSPFHDTPPVAPYEPNGLNRRESLPQIQQPSSHHYPASHPQTLPPIGSIGATILPKDDNEDSAEMKEAAEQLKALSRPANGTGNGTGSGTGNETGSPPFSTSSHLLKIAQDVIKCQADDMAPEDAEMKTVADNTSASAKKAKLSKDFRFKTAKDGKTARSRSRSDIMHTQNLPPLLPHGKQEVQCQYCTHEPFKDPSSLRKHIASAHTRPFPCAFAFAGCQSTFGSKNEWKRHIASQHLCLQYYRCSDCSQAAMDGKANEFNRKDLFTQHLRRMHAPPSIRKAIQKRDGKPETEWDDYVKEMQKTCCIIRRRPPQHSACPKPRCNRTFEGRSAWDEWTEHVGRHMESGDGESLGVDSLLISWAFEEGIIAHDEDGTYRLSNPMSGGTGSGNANANGASNGASAPSPVSNGKSKSAAPGANGRSLSSGGPAGEDSVMADGDTLAEISSAAFAIANASAGADSNSSAGADSNARARSRTYSNGHDQARLPPTPPLTTSARPSNDDFKPDEDALTAIAAMAAMNAAASPATITGHIRASPQRMDKEATTTETNDEIETMEAAGQAILELTRVEAPPSAASNSRAEEWRKAVGPDALANGSPVVKKERKPLPSSQKRDTVSLSSPASAPASVSASAPAPAPTPAPVPAPPSVQAPQAAPSIKTEPSTAPPVKAPAQPEHLSGLQSITVAAIAAAAALQEQENPANGSGKPATSGPSLGMSMDVD</sequence>
<reference evidence="3 4" key="1">
    <citation type="journal article" date="2013" name="BMC Genomics">
        <title>The genome and transcriptome of the pine saprophyte Ophiostoma piceae, and a comparison with the bark beetle-associated pine pathogen Grosmannia clavigera.</title>
        <authorList>
            <person name="Haridas S."/>
            <person name="Wang Y."/>
            <person name="Lim L."/>
            <person name="Massoumi Alamouti S."/>
            <person name="Jackman S."/>
            <person name="Docking R."/>
            <person name="Robertson G."/>
            <person name="Birol I."/>
            <person name="Bohlmann J."/>
            <person name="Breuil C."/>
        </authorList>
    </citation>
    <scope>NUCLEOTIDE SEQUENCE [LARGE SCALE GENOMIC DNA]</scope>
    <source>
        <strain evidence="3 4">UAMH 11346</strain>
    </source>
</reference>
<feature type="compositionally biased region" description="Basic and acidic residues" evidence="1">
    <location>
        <begin position="489"/>
        <end position="499"/>
    </location>
</feature>
<feature type="compositionally biased region" description="Low complexity" evidence="1">
    <location>
        <begin position="1208"/>
        <end position="1222"/>
    </location>
</feature>
<feature type="compositionally biased region" description="Basic residues" evidence="1">
    <location>
        <begin position="1"/>
        <end position="11"/>
    </location>
</feature>
<feature type="compositionally biased region" description="Low complexity" evidence="1">
    <location>
        <begin position="979"/>
        <end position="998"/>
    </location>
</feature>
<feature type="compositionally biased region" description="Low complexity" evidence="1">
    <location>
        <begin position="1046"/>
        <end position="1061"/>
    </location>
</feature>
<feature type="region of interest" description="Disordered" evidence="1">
    <location>
        <begin position="445"/>
        <end position="691"/>
    </location>
</feature>
<feature type="compositionally biased region" description="Polar residues" evidence="1">
    <location>
        <begin position="445"/>
        <end position="458"/>
    </location>
</feature>
<feature type="compositionally biased region" description="Polar residues" evidence="1">
    <location>
        <begin position="23"/>
        <end position="58"/>
    </location>
</feature>
<organism evidence="3 4">
    <name type="scientific">Ophiostoma piceae (strain UAMH 11346)</name>
    <name type="common">Sap stain fungus</name>
    <dbReference type="NCBI Taxonomy" id="1262450"/>
    <lineage>
        <taxon>Eukaryota</taxon>
        <taxon>Fungi</taxon>
        <taxon>Dikarya</taxon>
        <taxon>Ascomycota</taxon>
        <taxon>Pezizomycotina</taxon>
        <taxon>Sordariomycetes</taxon>
        <taxon>Sordariomycetidae</taxon>
        <taxon>Ophiostomatales</taxon>
        <taxon>Ophiostomataceae</taxon>
        <taxon>Ophiostoma</taxon>
    </lineage>
</organism>
<dbReference type="EMBL" id="KE148152">
    <property type="protein sequence ID" value="EPE06644.1"/>
    <property type="molecule type" value="Genomic_DNA"/>
</dbReference>
<dbReference type="InterPro" id="IPR039970">
    <property type="entry name" value="TF_Grauzone"/>
</dbReference>
<feature type="compositionally biased region" description="Low complexity" evidence="1">
    <location>
        <begin position="515"/>
        <end position="524"/>
    </location>
</feature>
<feature type="compositionally biased region" description="Pro residues" evidence="1">
    <location>
        <begin position="1223"/>
        <end position="1237"/>
    </location>
</feature>
<feature type="region of interest" description="Disordered" evidence="1">
    <location>
        <begin position="1159"/>
        <end position="1265"/>
    </location>
</feature>
<feature type="compositionally biased region" description="Polar residues" evidence="1">
    <location>
        <begin position="557"/>
        <end position="566"/>
    </location>
</feature>
<evidence type="ECO:0000256" key="1">
    <source>
        <dbReference type="SAM" id="MobiDB-lite"/>
    </source>
</evidence>
<dbReference type="Gene3D" id="3.30.160.60">
    <property type="entry name" value="Classic Zinc Finger"/>
    <property type="match status" value="1"/>
</dbReference>
<feature type="region of interest" description="Disordered" evidence="1">
    <location>
        <begin position="969"/>
        <end position="1025"/>
    </location>
</feature>
<evidence type="ECO:0000313" key="4">
    <source>
        <dbReference type="Proteomes" id="UP000016923"/>
    </source>
</evidence>
<name>S3BZF0_OPHP1</name>
<feature type="compositionally biased region" description="Gly residues" evidence="1">
    <location>
        <begin position="671"/>
        <end position="681"/>
    </location>
</feature>
<feature type="compositionally biased region" description="Low complexity" evidence="1">
    <location>
        <begin position="461"/>
        <end position="478"/>
    </location>
</feature>
<feature type="region of interest" description="Disordered" evidence="1">
    <location>
        <begin position="271"/>
        <end position="339"/>
    </location>
</feature>
<dbReference type="PANTHER" id="PTHR23225:SF2">
    <property type="entry name" value="AT09679P-RELATED"/>
    <property type="match status" value="1"/>
</dbReference>
<dbReference type="STRING" id="1262450.S3BZF0"/>
<feature type="region of interest" description="Disordered" evidence="1">
    <location>
        <begin position="1"/>
        <end position="61"/>
    </location>
</feature>
<feature type="compositionally biased region" description="Polar residues" evidence="1">
    <location>
        <begin position="280"/>
        <end position="290"/>
    </location>
</feature>
<dbReference type="GO" id="GO:0003700">
    <property type="term" value="F:DNA-binding transcription factor activity"/>
    <property type="evidence" value="ECO:0007669"/>
    <property type="project" value="InterPro"/>
</dbReference>
<accession>S3BZF0</accession>
<gene>
    <name evidence="3" type="ORF">F503_03071</name>
</gene>
<protein>
    <submittedName>
        <fullName evidence="3">Zinc c2h2 finger domain containing protein</fullName>
    </submittedName>
</protein>
<feature type="domain" description="C2H2-type" evidence="2">
    <location>
        <begin position="800"/>
        <end position="827"/>
    </location>
</feature>
<dbReference type="eggNOG" id="ENOG502S60G">
    <property type="taxonomic scope" value="Eukaryota"/>
</dbReference>
<feature type="domain" description="C2H2-type" evidence="2">
    <location>
        <begin position="833"/>
        <end position="864"/>
    </location>
</feature>
<keyword evidence="4" id="KW-1185">Reference proteome</keyword>
<dbReference type="OrthoDB" id="5388486at2759"/>
<evidence type="ECO:0000313" key="3">
    <source>
        <dbReference type="EMBL" id="EPE06644.1"/>
    </source>
</evidence>
<dbReference type="InterPro" id="IPR013087">
    <property type="entry name" value="Znf_C2H2_type"/>
</dbReference>
<feature type="region of interest" description="Disordered" evidence="1">
    <location>
        <begin position="1046"/>
        <end position="1095"/>
    </location>
</feature>
<dbReference type="VEuPathDB" id="FungiDB:F503_03071"/>
<evidence type="ECO:0000259" key="2">
    <source>
        <dbReference type="SMART" id="SM00355"/>
    </source>
</evidence>
<dbReference type="Proteomes" id="UP000016923">
    <property type="component" value="Unassembled WGS sequence"/>
</dbReference>
<proteinExistence type="predicted"/>
<feature type="domain" description="C2H2-type" evidence="2">
    <location>
        <begin position="772"/>
        <end position="796"/>
    </location>
</feature>